<keyword evidence="2" id="KW-1185">Reference proteome</keyword>
<dbReference type="AlphaFoldDB" id="A0A9X2J1C6"/>
<organism evidence="1 2">
    <name type="scientific">Nocardia pulmonis</name>
    <dbReference type="NCBI Taxonomy" id="2951408"/>
    <lineage>
        <taxon>Bacteria</taxon>
        <taxon>Bacillati</taxon>
        <taxon>Actinomycetota</taxon>
        <taxon>Actinomycetes</taxon>
        <taxon>Mycobacteriales</taxon>
        <taxon>Nocardiaceae</taxon>
        <taxon>Nocardia</taxon>
    </lineage>
</organism>
<name>A0A9X2J1C6_9NOCA</name>
<proteinExistence type="predicted"/>
<accession>A0A9X2J1C6</accession>
<evidence type="ECO:0000313" key="1">
    <source>
        <dbReference type="EMBL" id="MCM6777970.1"/>
    </source>
</evidence>
<comment type="caution">
    <text evidence="1">The sequence shown here is derived from an EMBL/GenBank/DDBJ whole genome shotgun (WGS) entry which is preliminary data.</text>
</comment>
<reference evidence="1" key="1">
    <citation type="submission" date="2022-06" db="EMBL/GenBank/DDBJ databases">
        <title>Novel species in genus nocardia.</title>
        <authorList>
            <person name="Li F."/>
        </authorList>
    </citation>
    <scope>NUCLEOTIDE SEQUENCE</scope>
    <source>
        <strain evidence="1">CDC141</strain>
    </source>
</reference>
<dbReference type="Proteomes" id="UP001139157">
    <property type="component" value="Unassembled WGS sequence"/>
</dbReference>
<evidence type="ECO:0000313" key="2">
    <source>
        <dbReference type="Proteomes" id="UP001139157"/>
    </source>
</evidence>
<dbReference type="RefSeq" id="WP_251917431.1">
    <property type="nucleotide sequence ID" value="NZ_JAMRXG010000018.1"/>
</dbReference>
<gene>
    <name evidence="1" type="ORF">NDR86_31250</name>
</gene>
<sequence>MDVGQSTANALYQQAVDGTFKMEQGAAQKCADIFKRFAESLDPHVLSSATLQRLTGFGEFESSIELQNGFSKKGRELTAALTGMQEAALRMAAAYLRAGDLFEEAEAMNTRAINVASAGLKG</sequence>
<protein>
    <submittedName>
        <fullName evidence="1">Uncharacterized protein</fullName>
    </submittedName>
</protein>
<dbReference type="EMBL" id="JAMRXG010000018">
    <property type="protein sequence ID" value="MCM6777970.1"/>
    <property type="molecule type" value="Genomic_DNA"/>
</dbReference>